<dbReference type="PANTHER" id="PTHR46010:SF1">
    <property type="entry name" value="PROTEIN IWS1 HOMOLOG"/>
    <property type="match status" value="1"/>
</dbReference>
<gene>
    <name evidence="9" type="ORF">UCRPA7_8754</name>
</gene>
<evidence type="ECO:0000256" key="2">
    <source>
        <dbReference type="ARBA" id="ARBA00023163"/>
    </source>
</evidence>
<organism evidence="9 10">
    <name type="scientific">Phaeoacremonium minimum (strain UCR-PA7)</name>
    <name type="common">Esca disease fungus</name>
    <name type="synonym">Togninia minima</name>
    <dbReference type="NCBI Taxonomy" id="1286976"/>
    <lineage>
        <taxon>Eukaryota</taxon>
        <taxon>Fungi</taxon>
        <taxon>Dikarya</taxon>
        <taxon>Ascomycota</taxon>
        <taxon>Pezizomycotina</taxon>
        <taxon>Sordariomycetes</taxon>
        <taxon>Sordariomycetidae</taxon>
        <taxon>Togniniales</taxon>
        <taxon>Togniniaceae</taxon>
        <taxon>Phaeoacremonium</taxon>
    </lineage>
</organism>
<evidence type="ECO:0000313" key="10">
    <source>
        <dbReference type="Proteomes" id="UP000014074"/>
    </source>
</evidence>
<evidence type="ECO:0000256" key="3">
    <source>
        <dbReference type="ARBA" id="ARBA00023242"/>
    </source>
</evidence>
<evidence type="ECO:0000256" key="5">
    <source>
        <dbReference type="ARBA" id="ARBA00037992"/>
    </source>
</evidence>
<dbReference type="InterPro" id="IPR035441">
    <property type="entry name" value="TFIIS/LEDGF_dom_sf"/>
</dbReference>
<dbReference type="PROSITE" id="PS51319">
    <property type="entry name" value="TFIIS_N"/>
    <property type="match status" value="1"/>
</dbReference>
<proteinExistence type="inferred from homology"/>
<keyword evidence="10" id="KW-1185">Reference proteome</keyword>
<dbReference type="AlphaFoldDB" id="R8B8Z9"/>
<feature type="compositionally biased region" description="Basic and acidic residues" evidence="7">
    <location>
        <begin position="72"/>
        <end position="93"/>
    </location>
</feature>
<dbReference type="Pfam" id="PF08711">
    <property type="entry name" value="Med26"/>
    <property type="match status" value="1"/>
</dbReference>
<evidence type="ECO:0000313" key="9">
    <source>
        <dbReference type="EMBL" id="EON95757.1"/>
    </source>
</evidence>
<dbReference type="OrthoDB" id="21124at2759"/>
<comment type="similarity">
    <text evidence="5">Belongs to the IWS1 family.</text>
</comment>
<feature type="region of interest" description="Disordered" evidence="7">
    <location>
        <begin position="1"/>
        <end position="137"/>
    </location>
</feature>
<comment type="subcellular location">
    <subcellularLocation>
        <location evidence="6">Nucleus</location>
    </subcellularLocation>
</comment>
<dbReference type="FunFam" id="1.20.930.10:FF:000003">
    <property type="entry name" value="Putative Transcription factor IWS1"/>
    <property type="match status" value="1"/>
</dbReference>
<dbReference type="PANTHER" id="PTHR46010">
    <property type="entry name" value="PROTEIN IWS1 HOMOLOG"/>
    <property type="match status" value="1"/>
</dbReference>
<dbReference type="HOGENOM" id="CLU_045275_1_0_1"/>
<comment type="function">
    <text evidence="4">Transcription factor involved in RNA polymerase II transcription regulation. May function in both SPT15/TBP post-recruitment and recruitment steps of transcription.</text>
</comment>
<sequence>MSDVEENDYARDSPASDDDGGHASDKDSDVLSEVDEDQFEDYDPTTAPIEERPVEIDEDIAKTLKASKRKRPDGETAKKPKEGRREKKRRTDDDVSADGEMLEGKRTRKSRGDGARAARDDDAAEPPENEENLTPEERRARALERAMDAAIKGPTKRRRKKDEVDLEDEADEQIAELKIQMENACVADNDAREKGQPAIHKLKLLPRVIAFLNRNNIQHAVLDPETNFLQSVKYFLEPLNDGSLPAYNIQREIFTALTRLNIEKETLLSSGIGKVVLFYTRSKRPQAEIKRMAERLLGEWSRPILKRTDDFKKRHIETRDFDYDAAKMAQRRQVLNANGSMTMVSRSKADVERERLLAPVVNPNRARPVGLPTAYTVAPRSTFDPQQRATDFRPIGSGGIEAFRKMTQKGKKK</sequence>
<dbReference type="KEGG" id="tmn:UCRPA7_8754"/>
<evidence type="ECO:0000256" key="7">
    <source>
        <dbReference type="SAM" id="MobiDB-lite"/>
    </source>
</evidence>
<dbReference type="InterPro" id="IPR017923">
    <property type="entry name" value="TFIIS_N"/>
</dbReference>
<feature type="domain" description="TFIIS N-terminal" evidence="8">
    <location>
        <begin position="230"/>
        <end position="307"/>
    </location>
</feature>
<dbReference type="SUPFAM" id="SSF47676">
    <property type="entry name" value="Conserved domain common to transcription factors TFIIS, elongin A, CRSP70"/>
    <property type="match status" value="1"/>
</dbReference>
<protein>
    <submittedName>
        <fullName evidence="9">Putative transcription factor iws1 protein</fullName>
    </submittedName>
</protein>
<feature type="compositionally biased region" description="Basic and acidic residues" evidence="7">
    <location>
        <begin position="19"/>
        <end position="29"/>
    </location>
</feature>
<feature type="compositionally biased region" description="Acidic residues" evidence="7">
    <location>
        <begin position="30"/>
        <end position="43"/>
    </location>
</feature>
<dbReference type="InterPro" id="IPR051037">
    <property type="entry name" value="RNAPII_TF_IWS1"/>
</dbReference>
<dbReference type="GO" id="GO:0016973">
    <property type="term" value="P:poly(A)+ mRNA export from nucleus"/>
    <property type="evidence" value="ECO:0007669"/>
    <property type="project" value="TreeGrafter"/>
</dbReference>
<dbReference type="Gene3D" id="1.20.930.10">
    <property type="entry name" value="Conserved domain common to transcription factors TFIIS, elongin A, CRSP70"/>
    <property type="match status" value="1"/>
</dbReference>
<dbReference type="Proteomes" id="UP000014074">
    <property type="component" value="Unassembled WGS sequence"/>
</dbReference>
<evidence type="ECO:0000256" key="1">
    <source>
        <dbReference type="ARBA" id="ARBA00023015"/>
    </source>
</evidence>
<dbReference type="GO" id="GO:0005634">
    <property type="term" value="C:nucleus"/>
    <property type="evidence" value="ECO:0007669"/>
    <property type="project" value="UniProtKB-SubCell"/>
</dbReference>
<dbReference type="eggNOG" id="KOG1793">
    <property type="taxonomic scope" value="Eukaryota"/>
</dbReference>
<dbReference type="GeneID" id="19329636"/>
<feature type="compositionally biased region" description="Acidic residues" evidence="7">
    <location>
        <begin position="122"/>
        <end position="134"/>
    </location>
</feature>
<keyword evidence="3 6" id="KW-0539">Nucleus</keyword>
<evidence type="ECO:0000259" key="8">
    <source>
        <dbReference type="PROSITE" id="PS51319"/>
    </source>
</evidence>
<evidence type="ECO:0000256" key="6">
    <source>
        <dbReference type="PROSITE-ProRule" id="PRU00649"/>
    </source>
</evidence>
<dbReference type="EMBL" id="KB933375">
    <property type="protein sequence ID" value="EON95757.1"/>
    <property type="molecule type" value="Genomic_DNA"/>
</dbReference>
<keyword evidence="1" id="KW-0805">Transcription regulation</keyword>
<feature type="compositionally biased region" description="Basic and acidic residues" evidence="7">
    <location>
        <begin position="49"/>
        <end position="62"/>
    </location>
</feature>
<feature type="compositionally biased region" description="Basic and acidic residues" evidence="7">
    <location>
        <begin position="102"/>
        <end position="121"/>
    </location>
</feature>
<keyword evidence="2" id="KW-0804">Transcription</keyword>
<accession>R8B8Z9</accession>
<dbReference type="RefSeq" id="XP_007919455.1">
    <property type="nucleotide sequence ID" value="XM_007921264.1"/>
</dbReference>
<evidence type="ECO:0000256" key="4">
    <source>
        <dbReference type="ARBA" id="ARBA00037349"/>
    </source>
</evidence>
<name>R8B8Z9_PHAM7</name>
<reference evidence="10" key="1">
    <citation type="journal article" date="2013" name="Genome Announc.">
        <title>Draft genome sequence of the ascomycete Phaeoacremonium aleophilum strain UCR-PA7, a causal agent of the esca disease complex in grapevines.</title>
        <authorList>
            <person name="Blanco-Ulate B."/>
            <person name="Rolshausen P."/>
            <person name="Cantu D."/>
        </authorList>
    </citation>
    <scope>NUCLEOTIDE SEQUENCE [LARGE SCALE GENOMIC DNA]</scope>
    <source>
        <strain evidence="10">UCR-PA7</strain>
    </source>
</reference>